<dbReference type="InterPro" id="IPR022337">
    <property type="entry name" value="Inositol_monophosphatase_SuhB"/>
</dbReference>
<dbReference type="GO" id="GO:0046872">
    <property type="term" value="F:metal ion binding"/>
    <property type="evidence" value="ECO:0007669"/>
    <property type="project" value="UniProtKB-KW"/>
</dbReference>
<dbReference type="GO" id="GO:0006020">
    <property type="term" value="P:inositol metabolic process"/>
    <property type="evidence" value="ECO:0007669"/>
    <property type="project" value="TreeGrafter"/>
</dbReference>
<keyword evidence="12" id="KW-1185">Reference proteome</keyword>
<proteinExistence type="inferred from homology"/>
<dbReference type="CDD" id="cd01639">
    <property type="entry name" value="IMPase"/>
    <property type="match status" value="1"/>
</dbReference>
<evidence type="ECO:0000256" key="9">
    <source>
        <dbReference type="PIRSR" id="PIRSR600760-2"/>
    </source>
</evidence>
<evidence type="ECO:0000256" key="8">
    <source>
        <dbReference type="ARBA" id="ARBA00022842"/>
    </source>
</evidence>
<feature type="binding site" evidence="9">
    <location>
        <position position="88"/>
    </location>
    <ligand>
        <name>Mg(2+)</name>
        <dbReference type="ChEBI" id="CHEBI:18420"/>
        <label>1</label>
        <note>catalytic</note>
    </ligand>
</feature>
<dbReference type="GO" id="GO:0008934">
    <property type="term" value="F:inositol monophosphate 1-phosphatase activity"/>
    <property type="evidence" value="ECO:0007669"/>
    <property type="project" value="InterPro"/>
</dbReference>
<evidence type="ECO:0000256" key="2">
    <source>
        <dbReference type="ARBA" id="ARBA00001946"/>
    </source>
</evidence>
<dbReference type="SUPFAM" id="SSF56655">
    <property type="entry name" value="Carbohydrate phosphatase"/>
    <property type="match status" value="1"/>
</dbReference>
<evidence type="ECO:0000256" key="1">
    <source>
        <dbReference type="ARBA" id="ARBA00001033"/>
    </source>
</evidence>
<dbReference type="Gene3D" id="3.30.540.10">
    <property type="entry name" value="Fructose-1,6-Bisphosphatase, subunit A, domain 1"/>
    <property type="match status" value="1"/>
</dbReference>
<dbReference type="EC" id="3.1.3.25" evidence="4 10"/>
<comment type="cofactor">
    <cofactor evidence="2 9 10">
        <name>Mg(2+)</name>
        <dbReference type="ChEBI" id="CHEBI:18420"/>
    </cofactor>
</comment>
<dbReference type="FunFam" id="3.30.540.10:FF:000003">
    <property type="entry name" value="Inositol-1-monophosphatase"/>
    <property type="match status" value="1"/>
</dbReference>
<dbReference type="InterPro" id="IPR020583">
    <property type="entry name" value="Inositol_monoP_metal-BS"/>
</dbReference>
<dbReference type="PROSITE" id="PS00629">
    <property type="entry name" value="IMP_1"/>
    <property type="match status" value="1"/>
</dbReference>
<dbReference type="PRINTS" id="PR01959">
    <property type="entry name" value="SBIMPHPHTASE"/>
</dbReference>
<dbReference type="PANTHER" id="PTHR20854:SF4">
    <property type="entry name" value="INOSITOL-1-MONOPHOSPHATASE-RELATED"/>
    <property type="match status" value="1"/>
</dbReference>
<evidence type="ECO:0000256" key="7">
    <source>
        <dbReference type="ARBA" id="ARBA00022801"/>
    </source>
</evidence>
<comment type="similarity">
    <text evidence="3 10">Belongs to the inositol monophosphatase superfamily.</text>
</comment>
<evidence type="ECO:0000313" key="11">
    <source>
        <dbReference type="EMBL" id="SNZ05329.1"/>
    </source>
</evidence>
<dbReference type="Gene3D" id="3.40.190.80">
    <property type="match status" value="1"/>
</dbReference>
<evidence type="ECO:0000313" key="12">
    <source>
        <dbReference type="Proteomes" id="UP000219439"/>
    </source>
</evidence>
<reference evidence="11 12" key="1">
    <citation type="submission" date="2017-09" db="EMBL/GenBank/DDBJ databases">
        <authorList>
            <person name="Ehlers B."/>
            <person name="Leendertz F.H."/>
        </authorList>
    </citation>
    <scope>NUCLEOTIDE SEQUENCE [LARGE SCALE GENOMIC DNA]</scope>
    <source>
        <strain evidence="11 12">DSM 18289</strain>
    </source>
</reference>
<dbReference type="InterPro" id="IPR000760">
    <property type="entry name" value="Inositol_monophosphatase-like"/>
</dbReference>
<evidence type="ECO:0000256" key="4">
    <source>
        <dbReference type="ARBA" id="ARBA00013106"/>
    </source>
</evidence>
<evidence type="ECO:0000256" key="6">
    <source>
        <dbReference type="ARBA" id="ARBA00022723"/>
    </source>
</evidence>
<feature type="binding site" evidence="9">
    <location>
        <position position="85"/>
    </location>
    <ligand>
        <name>Mg(2+)</name>
        <dbReference type="ChEBI" id="CHEBI:18420"/>
        <label>1</label>
        <note>catalytic</note>
    </ligand>
</feature>
<feature type="binding site" evidence="9">
    <location>
        <position position="69"/>
    </location>
    <ligand>
        <name>Mg(2+)</name>
        <dbReference type="ChEBI" id="CHEBI:18420"/>
        <label>1</label>
        <note>catalytic</note>
    </ligand>
</feature>
<dbReference type="PRINTS" id="PR00377">
    <property type="entry name" value="IMPHPHTASES"/>
</dbReference>
<dbReference type="Pfam" id="PF00459">
    <property type="entry name" value="Inositol_P"/>
    <property type="match status" value="1"/>
</dbReference>
<keyword evidence="8 9" id="KW-0460">Magnesium</keyword>
<evidence type="ECO:0000256" key="5">
    <source>
        <dbReference type="ARBA" id="ARBA00019784"/>
    </source>
</evidence>
<feature type="binding site" evidence="9">
    <location>
        <position position="87"/>
    </location>
    <ligand>
        <name>Mg(2+)</name>
        <dbReference type="ChEBI" id="CHEBI:18420"/>
        <label>1</label>
        <note>catalytic</note>
    </ligand>
</feature>
<dbReference type="InterPro" id="IPR033942">
    <property type="entry name" value="IMPase"/>
</dbReference>
<sequence length="263" mass="28952">MQERYQAAQRVAKAAGKLALDHLSSMQAGELEIEVKGLQDFVTHADRDVENFIKRELSALFPGDGYWGEESERARGKNGLTWVIDPIDGTANFIRGIDQWGISIALVSGERVEIGVIYDPMRDILYHCRHGQGAMQNGQTMPQLNSGNTRPADALIILGQSRRIGFDVYLNTLKYLHEQEVEHRRFGSAALGLAQAAEGLVDAYFEADLNPWDCLAGLLLIEECGGVVVSGQQMLKDLSNYPVAAGKVCLRQELTHLVGLSGR</sequence>
<dbReference type="AlphaFoldDB" id="A0A285N7D2"/>
<dbReference type="RefSeq" id="WP_170955883.1">
    <property type="nucleotide sequence ID" value="NZ_OBEL01000001.1"/>
</dbReference>
<dbReference type="EMBL" id="OBEL01000001">
    <property type="protein sequence ID" value="SNZ05329.1"/>
    <property type="molecule type" value="Genomic_DNA"/>
</dbReference>
<keyword evidence="7 10" id="KW-0378">Hydrolase</keyword>
<accession>A0A285N7D2</accession>
<name>A0A285N7D2_9HYPH</name>
<gene>
    <name evidence="11" type="ORF">SAMN06265368_0092</name>
</gene>
<dbReference type="GO" id="GO:0007165">
    <property type="term" value="P:signal transduction"/>
    <property type="evidence" value="ECO:0007669"/>
    <property type="project" value="TreeGrafter"/>
</dbReference>
<evidence type="ECO:0000256" key="3">
    <source>
        <dbReference type="ARBA" id="ARBA00009759"/>
    </source>
</evidence>
<feature type="binding site" evidence="9">
    <location>
        <position position="213"/>
    </location>
    <ligand>
        <name>Mg(2+)</name>
        <dbReference type="ChEBI" id="CHEBI:18420"/>
        <label>1</label>
        <note>catalytic</note>
    </ligand>
</feature>
<comment type="catalytic activity">
    <reaction evidence="1 10">
        <text>a myo-inositol phosphate + H2O = myo-inositol + phosphate</text>
        <dbReference type="Rhea" id="RHEA:24056"/>
        <dbReference type="ChEBI" id="CHEBI:15377"/>
        <dbReference type="ChEBI" id="CHEBI:17268"/>
        <dbReference type="ChEBI" id="CHEBI:43474"/>
        <dbReference type="ChEBI" id="CHEBI:84139"/>
        <dbReference type="EC" id="3.1.3.25"/>
    </reaction>
</comment>
<dbReference type="Proteomes" id="UP000219439">
    <property type="component" value="Unassembled WGS sequence"/>
</dbReference>
<evidence type="ECO:0000256" key="10">
    <source>
        <dbReference type="RuleBase" id="RU364068"/>
    </source>
</evidence>
<dbReference type="PANTHER" id="PTHR20854">
    <property type="entry name" value="INOSITOL MONOPHOSPHATASE"/>
    <property type="match status" value="1"/>
</dbReference>
<protein>
    <recommendedName>
        <fullName evidence="5 10">Inositol-1-monophosphatase</fullName>
        <ecNumber evidence="4 10">3.1.3.25</ecNumber>
    </recommendedName>
</protein>
<organism evidence="11 12">
    <name type="scientific">Cohaesibacter gelatinilyticus</name>
    <dbReference type="NCBI Taxonomy" id="372072"/>
    <lineage>
        <taxon>Bacteria</taxon>
        <taxon>Pseudomonadati</taxon>
        <taxon>Pseudomonadota</taxon>
        <taxon>Alphaproteobacteria</taxon>
        <taxon>Hyphomicrobiales</taxon>
        <taxon>Cohaesibacteraceae</taxon>
    </lineage>
</organism>
<keyword evidence="6 9" id="KW-0479">Metal-binding</keyword>